<dbReference type="InterPro" id="IPR043502">
    <property type="entry name" value="DNA/RNA_pol_sf"/>
</dbReference>
<dbReference type="GO" id="GO:0003723">
    <property type="term" value="F:RNA binding"/>
    <property type="evidence" value="ECO:0007669"/>
    <property type="project" value="InterPro"/>
</dbReference>
<keyword evidence="2 6" id="KW-0696">RNA-directed RNA polymerase</keyword>
<evidence type="ECO:0000256" key="1">
    <source>
        <dbReference type="ARBA" id="ARBA00002753"/>
    </source>
</evidence>
<dbReference type="GO" id="GO:0039694">
    <property type="term" value="P:viral RNA genome replication"/>
    <property type="evidence" value="ECO:0007669"/>
    <property type="project" value="InterPro"/>
</dbReference>
<proteinExistence type="predicted"/>
<comment type="catalytic activity">
    <reaction evidence="6">
        <text>RNA(n) + a ribonucleoside 5'-triphosphate = RNA(n+1) + diphosphate</text>
        <dbReference type="Rhea" id="RHEA:21248"/>
        <dbReference type="Rhea" id="RHEA-COMP:14527"/>
        <dbReference type="Rhea" id="RHEA-COMP:17342"/>
        <dbReference type="ChEBI" id="CHEBI:33019"/>
        <dbReference type="ChEBI" id="CHEBI:61557"/>
        <dbReference type="ChEBI" id="CHEBI:140395"/>
        <dbReference type="EC" id="2.7.7.48"/>
    </reaction>
</comment>
<keyword evidence="5 6" id="KW-0693">Viral RNA replication</keyword>
<evidence type="ECO:0000256" key="5">
    <source>
        <dbReference type="ARBA" id="ARBA00022953"/>
    </source>
</evidence>
<comment type="function">
    <text evidence="1">RNA-dependent RNA polymerase that plays an essential role in the virus replication.</text>
</comment>
<evidence type="ECO:0000313" key="8">
    <source>
        <dbReference type="EMBL" id="QLL27759.1"/>
    </source>
</evidence>
<keyword evidence="4 6" id="KW-0548">Nucleotidyltransferase</keyword>
<evidence type="ECO:0000256" key="6">
    <source>
        <dbReference type="RuleBase" id="RU363062"/>
    </source>
</evidence>
<sequence length="527" mass="59764">MSDMAQSLYLGTRPTVAVSAGCHVEGVTLPHCDPKDMDTMVAGFQKRANARPPSAQEDFLSGLADYVQAQLASGRFGSPISPDEDVSFEGWIENTGYPDWRKQELREVNGKMVHILEDPRHLQNKSFMKDEHYTDWKHARGINSRSDQFKCFSGPLFKLIEKRVFSAPEFIKKVPCHDRPNYIMDRLFAPGARYFSSDYTSFESVFIKKLMMAVEIQCYRYFARQFPEFLKIVTKALTGTNVCKYKWFTARLEATRMSGDMCTSLGNGFSNLMFMEYVCMKLGSKCVGVVEGDDGLFRIEGVVPGPDDFAKLGLIIKCEEHESLTTASFCGIVFAEEDLINVTDPRKVLASTSWLTGRYSKAKKNVHLDLLRCKGLSAAHMYNGCPIITALARYVLRATRGRDLRNVTAMRHWSQYERDWLNEILAAQAGIEWIEPPTATRLLVEKLYGISWETQESIERYLDSLNDVQPLSLNMVDFPEAWCVYANRYCLTVSASRMDDPCVAWAETRPVGKILEGTTSGTVRQHR</sequence>
<dbReference type="InterPro" id="IPR002166">
    <property type="entry name" value="RNA_pol_HCV"/>
</dbReference>
<feature type="domain" description="RdRp catalytic" evidence="7">
    <location>
        <begin position="192"/>
        <end position="307"/>
    </location>
</feature>
<dbReference type="EMBL" id="MN609870">
    <property type="protein sequence ID" value="QLL27759.1"/>
    <property type="molecule type" value="Genomic_RNA"/>
</dbReference>
<dbReference type="InterPro" id="IPR007094">
    <property type="entry name" value="RNA-dir_pol_PSvirus"/>
</dbReference>
<dbReference type="Pfam" id="PF00998">
    <property type="entry name" value="RdRP_3"/>
    <property type="match status" value="1"/>
</dbReference>
<evidence type="ECO:0000256" key="2">
    <source>
        <dbReference type="ARBA" id="ARBA00022484"/>
    </source>
</evidence>
<dbReference type="GO" id="GO:0000166">
    <property type="term" value="F:nucleotide binding"/>
    <property type="evidence" value="ECO:0007669"/>
    <property type="project" value="UniProtKB-KW"/>
</dbReference>
<evidence type="ECO:0000256" key="4">
    <source>
        <dbReference type="ARBA" id="ARBA00022695"/>
    </source>
</evidence>
<dbReference type="EC" id="2.7.7.48" evidence="6"/>
<keyword evidence="6" id="KW-0547">Nucleotide-binding</keyword>
<keyword evidence="3 6" id="KW-0808">Transferase</keyword>
<name>A0A7D6IQ63_9TOMB</name>
<evidence type="ECO:0000259" key="7">
    <source>
        <dbReference type="PROSITE" id="PS50507"/>
    </source>
</evidence>
<dbReference type="GO" id="GO:0003968">
    <property type="term" value="F:RNA-directed RNA polymerase activity"/>
    <property type="evidence" value="ECO:0007669"/>
    <property type="project" value="UniProtKB-KW"/>
</dbReference>
<protein>
    <recommendedName>
        <fullName evidence="6">RNA-directed RNA polymerase</fullName>
        <ecNumber evidence="6">2.7.7.48</ecNumber>
    </recommendedName>
</protein>
<dbReference type="SUPFAM" id="SSF56672">
    <property type="entry name" value="DNA/RNA polymerases"/>
    <property type="match status" value="1"/>
</dbReference>
<evidence type="ECO:0000256" key="3">
    <source>
        <dbReference type="ARBA" id="ARBA00022679"/>
    </source>
</evidence>
<accession>A0A7D6IQ63</accession>
<reference evidence="8" key="1">
    <citation type="submission" date="2019-10" db="EMBL/GenBank/DDBJ databases">
        <title>The virome associated to Eryshiphales from vegetable crops in Italy.</title>
        <authorList>
            <person name="Chiapello M."/>
            <person name="Turina M."/>
        </authorList>
    </citation>
    <scope>NUCLEOTIDE SEQUENCE</scope>
    <source>
        <strain evidence="8">PM-A_DN26617</strain>
    </source>
</reference>
<dbReference type="PROSITE" id="PS50507">
    <property type="entry name" value="RDRP_SSRNA_POS"/>
    <property type="match status" value="1"/>
</dbReference>
<organism evidence="8">
    <name type="scientific">Erysiphales associated tombus-like virus 2</name>
    <dbReference type="NCBI Taxonomy" id="2754853"/>
    <lineage>
        <taxon>Viruses</taxon>
        <taxon>Riboviria</taxon>
        <taxon>Orthornavirae</taxon>
        <taxon>Kitrinoviricota</taxon>
        <taxon>Tolucaviricetes</taxon>
        <taxon>Tolivirales</taxon>
        <taxon>Tombusviridae</taxon>
        <taxon>Procedovirinae</taxon>
        <taxon>Tombusvirus</taxon>
    </lineage>
</organism>